<feature type="domain" description="Myotubularin phosphatase" evidence="2">
    <location>
        <begin position="53"/>
        <end position="220"/>
    </location>
</feature>
<comment type="similarity">
    <text evidence="1">Belongs to the protein-tyrosine phosphatase family. Non-receptor class myotubularin subfamily.</text>
</comment>
<dbReference type="InterPro" id="IPR010569">
    <property type="entry name" value="Myotubularin-like_Pase_dom"/>
</dbReference>
<accession>A0A5E4C3F7</accession>
<dbReference type="PANTHER" id="PTHR10807">
    <property type="entry name" value="MYOTUBULARIN-RELATED"/>
    <property type="match status" value="1"/>
</dbReference>
<protein>
    <recommendedName>
        <fullName evidence="2">Myotubularin phosphatase domain-containing protein</fullName>
    </recommendedName>
</protein>
<evidence type="ECO:0000259" key="2">
    <source>
        <dbReference type="PROSITE" id="PS51339"/>
    </source>
</evidence>
<name>A0A5E4C3F7_MARMO</name>
<organism evidence="4 5">
    <name type="scientific">Marmota monax</name>
    <name type="common">Woodchuck</name>
    <dbReference type="NCBI Taxonomy" id="9995"/>
    <lineage>
        <taxon>Eukaryota</taxon>
        <taxon>Metazoa</taxon>
        <taxon>Chordata</taxon>
        <taxon>Craniata</taxon>
        <taxon>Vertebrata</taxon>
        <taxon>Euteleostomi</taxon>
        <taxon>Mammalia</taxon>
        <taxon>Eutheria</taxon>
        <taxon>Euarchontoglires</taxon>
        <taxon>Glires</taxon>
        <taxon>Rodentia</taxon>
        <taxon>Sciuromorpha</taxon>
        <taxon>Sciuridae</taxon>
        <taxon>Xerinae</taxon>
        <taxon>Marmotini</taxon>
        <taxon>Marmota</taxon>
    </lineage>
</organism>
<dbReference type="Proteomes" id="UP000335636">
    <property type="component" value="Unassembled WGS sequence"/>
</dbReference>
<dbReference type="GO" id="GO:0046856">
    <property type="term" value="P:phosphatidylinositol dephosphorylation"/>
    <property type="evidence" value="ECO:0007669"/>
    <property type="project" value="TreeGrafter"/>
</dbReference>
<dbReference type="GO" id="GO:0004438">
    <property type="term" value="F:phosphatidylinositol-3-phosphate phosphatase activity"/>
    <property type="evidence" value="ECO:0007669"/>
    <property type="project" value="TreeGrafter"/>
</dbReference>
<dbReference type="GO" id="GO:0005737">
    <property type="term" value="C:cytoplasm"/>
    <property type="evidence" value="ECO:0007669"/>
    <property type="project" value="TreeGrafter"/>
</dbReference>
<dbReference type="Proteomes" id="UP000662637">
    <property type="component" value="Unassembled WGS sequence"/>
</dbReference>
<dbReference type="GO" id="GO:0106018">
    <property type="term" value="F:phosphatidylinositol-3,5-bisphosphate phosphatase activity"/>
    <property type="evidence" value="ECO:0007669"/>
    <property type="project" value="TreeGrafter"/>
</dbReference>
<dbReference type="Pfam" id="PF06602">
    <property type="entry name" value="Myotub-related"/>
    <property type="match status" value="1"/>
</dbReference>
<evidence type="ECO:0000313" key="4">
    <source>
        <dbReference type="EMBL" id="VTJ75412.1"/>
    </source>
</evidence>
<gene>
    <name evidence="3" type="ORF">GHT09_002520</name>
    <name evidence="4" type="ORF">MONAX_5E017216</name>
</gene>
<dbReference type="SUPFAM" id="SSF52799">
    <property type="entry name" value="(Phosphotyrosine protein) phosphatases II"/>
    <property type="match status" value="1"/>
</dbReference>
<dbReference type="InterPro" id="IPR030564">
    <property type="entry name" value="Myotubularin"/>
</dbReference>
<keyword evidence="5" id="KW-1185">Reference proteome</keyword>
<evidence type="ECO:0000313" key="3">
    <source>
        <dbReference type="EMBL" id="KAF7485811.1"/>
    </source>
</evidence>
<dbReference type="EMBL" id="CABDUW010000799">
    <property type="protein sequence ID" value="VTJ75412.1"/>
    <property type="molecule type" value="Genomic_DNA"/>
</dbReference>
<dbReference type="PANTHER" id="PTHR10807:SF35">
    <property type="entry name" value="MYOTUBULARIN-RELATED PROTEIN 7"/>
    <property type="match status" value="1"/>
</dbReference>
<sequence length="220" mass="24912">MPQDLVRRRSWVTLVTEGASGIVPGVRGWDVKYEELYCFSFNPKLDKEEREQGWMQIDLSEEYKRMGLPNNYWQLSDVNRDYKVCDSYPTELYVPKSATAHIIVGSSKFRSRRRFPALSYYYKDNHASICRSSQPLSGFSARCLEDEQMLQAIRKANPGSDFIYVVDTRPKVSGTIPMPLCGSAVGSQSPGRADSPRCWVCPGAVPLCMVSTRVPCWAAF</sequence>
<evidence type="ECO:0000256" key="1">
    <source>
        <dbReference type="ARBA" id="ARBA00007471"/>
    </source>
</evidence>
<dbReference type="InterPro" id="IPR029021">
    <property type="entry name" value="Prot-tyrosine_phosphatase-like"/>
</dbReference>
<dbReference type="PROSITE" id="PS51339">
    <property type="entry name" value="PPASE_MYOTUBULARIN"/>
    <property type="match status" value="1"/>
</dbReference>
<proteinExistence type="inferred from homology"/>
<dbReference type="EMBL" id="WJEC01000099">
    <property type="protein sequence ID" value="KAF7485811.1"/>
    <property type="molecule type" value="Genomic_DNA"/>
</dbReference>
<reference evidence="3" key="2">
    <citation type="submission" date="2020-08" db="EMBL/GenBank/DDBJ databases">
        <authorList>
            <person name="Shumante A."/>
            <person name="Zimin A.V."/>
            <person name="Puiu D."/>
            <person name="Salzberg S.L."/>
        </authorList>
    </citation>
    <scope>NUCLEOTIDE SEQUENCE</scope>
    <source>
        <strain evidence="3">WC2-LM</strain>
        <tissue evidence="3">Liver</tissue>
    </source>
</reference>
<evidence type="ECO:0000313" key="5">
    <source>
        <dbReference type="Proteomes" id="UP000335636"/>
    </source>
</evidence>
<dbReference type="AlphaFoldDB" id="A0A5E4C3F7"/>
<reference evidence="4 5" key="1">
    <citation type="submission" date="2019-04" db="EMBL/GenBank/DDBJ databases">
        <authorList>
            <person name="Alioto T."/>
            <person name="Alioto T."/>
        </authorList>
    </citation>
    <scope>NUCLEOTIDE SEQUENCE [LARGE SCALE GENOMIC DNA]</scope>
</reference>